<dbReference type="EMBL" id="BLXT01008339">
    <property type="protein sequence ID" value="GFO47522.1"/>
    <property type="molecule type" value="Genomic_DNA"/>
</dbReference>
<organism evidence="2 3">
    <name type="scientific">Plakobranchus ocellatus</name>
    <dbReference type="NCBI Taxonomy" id="259542"/>
    <lineage>
        <taxon>Eukaryota</taxon>
        <taxon>Metazoa</taxon>
        <taxon>Spiralia</taxon>
        <taxon>Lophotrochozoa</taxon>
        <taxon>Mollusca</taxon>
        <taxon>Gastropoda</taxon>
        <taxon>Heterobranchia</taxon>
        <taxon>Euthyneura</taxon>
        <taxon>Panpulmonata</taxon>
        <taxon>Sacoglossa</taxon>
        <taxon>Placobranchoidea</taxon>
        <taxon>Plakobranchidae</taxon>
        <taxon>Plakobranchus</taxon>
    </lineage>
</organism>
<evidence type="ECO:0000313" key="3">
    <source>
        <dbReference type="Proteomes" id="UP000735302"/>
    </source>
</evidence>
<feature type="region of interest" description="Disordered" evidence="1">
    <location>
        <begin position="1"/>
        <end position="34"/>
    </location>
</feature>
<keyword evidence="3" id="KW-1185">Reference proteome</keyword>
<proteinExistence type="predicted"/>
<evidence type="ECO:0000256" key="1">
    <source>
        <dbReference type="SAM" id="MobiDB-lite"/>
    </source>
</evidence>
<protein>
    <submittedName>
        <fullName evidence="2">Uncharacterized protein</fullName>
    </submittedName>
</protein>
<sequence length="93" mass="10287">MYIACPHQGDLRLSGPLSGQSASGGAQTRNRRVPANLRADSLSIVPRHSPASVEREVNCHSMRHAEKKNPAPPLLMLLCLFRHPHFILLFVVL</sequence>
<gene>
    <name evidence="2" type="ORF">PoB_007402700</name>
</gene>
<accession>A0AAV4DT66</accession>
<dbReference type="Proteomes" id="UP000735302">
    <property type="component" value="Unassembled WGS sequence"/>
</dbReference>
<dbReference type="AlphaFoldDB" id="A0AAV4DT66"/>
<comment type="caution">
    <text evidence="2">The sequence shown here is derived from an EMBL/GenBank/DDBJ whole genome shotgun (WGS) entry which is preliminary data.</text>
</comment>
<reference evidence="2 3" key="1">
    <citation type="journal article" date="2021" name="Elife">
        <title>Chloroplast acquisition without the gene transfer in kleptoplastic sea slugs, Plakobranchus ocellatus.</title>
        <authorList>
            <person name="Maeda T."/>
            <person name="Takahashi S."/>
            <person name="Yoshida T."/>
            <person name="Shimamura S."/>
            <person name="Takaki Y."/>
            <person name="Nagai Y."/>
            <person name="Toyoda A."/>
            <person name="Suzuki Y."/>
            <person name="Arimoto A."/>
            <person name="Ishii H."/>
            <person name="Satoh N."/>
            <person name="Nishiyama T."/>
            <person name="Hasebe M."/>
            <person name="Maruyama T."/>
            <person name="Minagawa J."/>
            <person name="Obokata J."/>
            <person name="Shigenobu S."/>
        </authorList>
    </citation>
    <scope>NUCLEOTIDE SEQUENCE [LARGE SCALE GENOMIC DNA]</scope>
</reference>
<feature type="compositionally biased region" description="Polar residues" evidence="1">
    <location>
        <begin position="17"/>
        <end position="28"/>
    </location>
</feature>
<name>A0AAV4DT66_9GAST</name>
<evidence type="ECO:0000313" key="2">
    <source>
        <dbReference type="EMBL" id="GFO47522.1"/>
    </source>
</evidence>